<feature type="region of interest" description="Disordered" evidence="1">
    <location>
        <begin position="243"/>
        <end position="284"/>
    </location>
</feature>
<evidence type="ECO:0000313" key="3">
    <source>
        <dbReference type="Proteomes" id="UP000800082"/>
    </source>
</evidence>
<dbReference type="AlphaFoldDB" id="A0A6A5RXT7"/>
<evidence type="ECO:0000256" key="1">
    <source>
        <dbReference type="SAM" id="MobiDB-lite"/>
    </source>
</evidence>
<gene>
    <name evidence="2" type="ORF">M421DRAFT_89513</name>
</gene>
<dbReference type="RefSeq" id="XP_033452408.1">
    <property type="nucleotide sequence ID" value="XM_033597774.1"/>
</dbReference>
<name>A0A6A5RXT7_9PLEO</name>
<organism evidence="2 3">
    <name type="scientific">Didymella exigua CBS 183.55</name>
    <dbReference type="NCBI Taxonomy" id="1150837"/>
    <lineage>
        <taxon>Eukaryota</taxon>
        <taxon>Fungi</taxon>
        <taxon>Dikarya</taxon>
        <taxon>Ascomycota</taxon>
        <taxon>Pezizomycotina</taxon>
        <taxon>Dothideomycetes</taxon>
        <taxon>Pleosporomycetidae</taxon>
        <taxon>Pleosporales</taxon>
        <taxon>Pleosporineae</taxon>
        <taxon>Didymellaceae</taxon>
        <taxon>Didymella</taxon>
    </lineage>
</organism>
<feature type="compositionally biased region" description="Polar residues" evidence="1">
    <location>
        <begin position="12"/>
        <end position="21"/>
    </location>
</feature>
<evidence type="ECO:0000313" key="2">
    <source>
        <dbReference type="EMBL" id="KAF1932160.1"/>
    </source>
</evidence>
<feature type="region of interest" description="Disordered" evidence="1">
    <location>
        <begin position="1"/>
        <end position="105"/>
    </location>
</feature>
<feature type="compositionally biased region" description="Basic and acidic residues" evidence="1">
    <location>
        <begin position="134"/>
        <end position="153"/>
    </location>
</feature>
<protein>
    <submittedName>
        <fullName evidence="2">Uncharacterized protein</fullName>
    </submittedName>
</protein>
<proteinExistence type="predicted"/>
<feature type="region of interest" description="Disordered" evidence="1">
    <location>
        <begin position="124"/>
        <end position="220"/>
    </location>
</feature>
<dbReference type="GeneID" id="54355441"/>
<feature type="compositionally biased region" description="Acidic residues" evidence="1">
    <location>
        <begin position="272"/>
        <end position="281"/>
    </location>
</feature>
<reference evidence="2" key="1">
    <citation type="journal article" date="2020" name="Stud. Mycol.">
        <title>101 Dothideomycetes genomes: a test case for predicting lifestyles and emergence of pathogens.</title>
        <authorList>
            <person name="Haridas S."/>
            <person name="Albert R."/>
            <person name="Binder M."/>
            <person name="Bloem J."/>
            <person name="Labutti K."/>
            <person name="Salamov A."/>
            <person name="Andreopoulos B."/>
            <person name="Baker S."/>
            <person name="Barry K."/>
            <person name="Bills G."/>
            <person name="Bluhm B."/>
            <person name="Cannon C."/>
            <person name="Castanera R."/>
            <person name="Culley D."/>
            <person name="Daum C."/>
            <person name="Ezra D."/>
            <person name="Gonzalez J."/>
            <person name="Henrissat B."/>
            <person name="Kuo A."/>
            <person name="Liang C."/>
            <person name="Lipzen A."/>
            <person name="Lutzoni F."/>
            <person name="Magnuson J."/>
            <person name="Mondo S."/>
            <person name="Nolan M."/>
            <person name="Ohm R."/>
            <person name="Pangilinan J."/>
            <person name="Park H.-J."/>
            <person name="Ramirez L."/>
            <person name="Alfaro M."/>
            <person name="Sun H."/>
            <person name="Tritt A."/>
            <person name="Yoshinaga Y."/>
            <person name="Zwiers L.-H."/>
            <person name="Turgeon B."/>
            <person name="Goodwin S."/>
            <person name="Spatafora J."/>
            <person name="Crous P."/>
            <person name="Grigoriev I."/>
        </authorList>
    </citation>
    <scope>NUCLEOTIDE SEQUENCE</scope>
    <source>
        <strain evidence="2">CBS 183.55</strain>
    </source>
</reference>
<sequence>MSSSPPLRALSLESSLQSHGNDNLPASPPRQGSDRPSLSPADCRTLEKILRDVASPPATPSPVEQNDQLFLNGHHGITNAADEEEDYHSVGGEATDTGYEDDDDSMELSEGIEDVIVKKAIISLGEPVSPSASKSDRRLQESISTHDEKEKMRYSSGRRSSTKRAKVKRPEHERTTRLDALDALGGDTIEDVTTIPDNHAPPPPLRSLDIGHSDSGRQAVPDDVQQLNRMRLSMGKVLEQELVEQEQTEGKDESSVFNTSSLASEDKAENPYESELDGFDADNERTQQRFSLGISGAPRRKISRIHAIKPEEQVSPAIPQTRTAETAVLVPSTPTPSVEKPEPAHMQIATNQTVPETPFTKTLSYFKQHKGAENSPSKKRRNTALLKEIIEVAGDVTNVEVRVDIPEWVEAQPVMEDTSLSTVTSALADLEAMVGSSDVVKAAGAPAQQEEDYVQVTAVVELTSDKDDIVTKPAISEDQKQIILYPQHPAFINVISMVPATMFWATAAPVVKYTGIAVGLLIDKLRDTYL</sequence>
<dbReference type="OrthoDB" id="3796057at2759"/>
<dbReference type="EMBL" id="ML978959">
    <property type="protein sequence ID" value="KAF1932160.1"/>
    <property type="molecule type" value="Genomic_DNA"/>
</dbReference>
<dbReference type="Proteomes" id="UP000800082">
    <property type="component" value="Unassembled WGS sequence"/>
</dbReference>
<feature type="compositionally biased region" description="Basic and acidic residues" evidence="1">
    <location>
        <begin position="168"/>
        <end position="180"/>
    </location>
</feature>
<keyword evidence="3" id="KW-1185">Reference proteome</keyword>
<accession>A0A6A5RXT7</accession>